<gene>
    <name evidence="1" type="ORF">BURPS1710A_3915</name>
</gene>
<dbReference type="EMBL" id="CM000832">
    <property type="protein sequence ID" value="EET09330.1"/>
    <property type="molecule type" value="Genomic_DNA"/>
</dbReference>
<dbReference type="AlphaFoldDB" id="A0A0E1W7Y9"/>
<accession>A0A0E1W7Y9</accession>
<sequence length="67" mass="7250">MRRSPLAGRAAAWRSFGAMLAQARDGASCVAIATRAQRARRMASSVAARLHSVRFAPTRRARAAGRR</sequence>
<name>A0A0E1W7Y9_BURPE</name>
<reference evidence="1" key="1">
    <citation type="submission" date="2009-05" db="EMBL/GenBank/DDBJ databases">
        <authorList>
            <person name="Harkins D.M."/>
            <person name="DeShazer D."/>
            <person name="Woods D.E."/>
            <person name="Brinkac L.M."/>
            <person name="Brown K.A."/>
            <person name="Hung G.C."/>
            <person name="Tuanyok A."/>
            <person name="Zhang B."/>
            <person name="Nierman W.C."/>
        </authorList>
    </citation>
    <scope>NUCLEOTIDE SEQUENCE [LARGE SCALE GENOMIC DNA]</scope>
    <source>
        <strain evidence="1">1710a</strain>
    </source>
</reference>
<proteinExistence type="predicted"/>
<organism evidence="1">
    <name type="scientific">Burkholderia pseudomallei 1710a</name>
    <dbReference type="NCBI Taxonomy" id="320371"/>
    <lineage>
        <taxon>Bacteria</taxon>
        <taxon>Pseudomonadati</taxon>
        <taxon>Pseudomonadota</taxon>
        <taxon>Betaproteobacteria</taxon>
        <taxon>Burkholderiales</taxon>
        <taxon>Burkholderiaceae</taxon>
        <taxon>Burkholderia</taxon>
        <taxon>pseudomallei group</taxon>
    </lineage>
</organism>
<protein>
    <submittedName>
        <fullName evidence="1">Uncharacterized protein</fullName>
    </submittedName>
</protein>
<dbReference type="HOGENOM" id="CLU_2804227_0_0_4"/>
<evidence type="ECO:0000313" key="1">
    <source>
        <dbReference type="EMBL" id="EET09330.1"/>
    </source>
</evidence>
<dbReference type="Proteomes" id="UP000001812">
    <property type="component" value="Chromosome I"/>
</dbReference>